<keyword evidence="9 10" id="KW-0472">Membrane</keyword>
<dbReference type="PANTHER" id="PTHR13462">
    <property type="entry name" value="CALCIUM UNIPORTER PROTEIN, MITOCHONDRIAL"/>
    <property type="match status" value="1"/>
</dbReference>
<keyword evidence="4" id="KW-0109">Calcium transport</keyword>
<keyword evidence="5 10" id="KW-0812">Transmembrane</keyword>
<keyword evidence="8" id="KW-0406">Ion transport</keyword>
<protein>
    <recommendedName>
        <fullName evidence="11">Calcium uniporter protein C-terminal domain-containing protein</fullName>
    </recommendedName>
</protein>
<reference evidence="12" key="1">
    <citation type="journal article" date="2023" name="Nat. Commun.">
        <title>Diploid and tetraploid genomes of Acorus and the evolution of monocots.</title>
        <authorList>
            <person name="Ma L."/>
            <person name="Liu K.W."/>
            <person name="Li Z."/>
            <person name="Hsiao Y.Y."/>
            <person name="Qi Y."/>
            <person name="Fu T."/>
            <person name="Tang G.D."/>
            <person name="Zhang D."/>
            <person name="Sun W.H."/>
            <person name="Liu D.K."/>
            <person name="Li Y."/>
            <person name="Chen G.Z."/>
            <person name="Liu X.D."/>
            <person name="Liao X.Y."/>
            <person name="Jiang Y.T."/>
            <person name="Yu X."/>
            <person name="Hao Y."/>
            <person name="Huang J."/>
            <person name="Zhao X.W."/>
            <person name="Ke S."/>
            <person name="Chen Y.Y."/>
            <person name="Wu W.L."/>
            <person name="Hsu J.L."/>
            <person name="Lin Y.F."/>
            <person name="Huang M.D."/>
            <person name="Li C.Y."/>
            <person name="Huang L."/>
            <person name="Wang Z.W."/>
            <person name="Zhao X."/>
            <person name="Zhong W.Y."/>
            <person name="Peng D.H."/>
            <person name="Ahmad S."/>
            <person name="Lan S."/>
            <person name="Zhang J.S."/>
            <person name="Tsai W.C."/>
            <person name="Van de Peer Y."/>
            <person name="Liu Z.J."/>
        </authorList>
    </citation>
    <scope>NUCLEOTIDE SEQUENCE</scope>
    <source>
        <strain evidence="12">SCP</strain>
    </source>
</reference>
<dbReference type="GO" id="GO:1990246">
    <property type="term" value="C:uniplex complex"/>
    <property type="evidence" value="ECO:0007669"/>
    <property type="project" value="TreeGrafter"/>
</dbReference>
<proteinExistence type="inferred from homology"/>
<keyword evidence="3" id="KW-0813">Transport</keyword>
<feature type="domain" description="Calcium uniporter protein C-terminal" evidence="11">
    <location>
        <begin position="150"/>
        <end position="306"/>
    </location>
</feature>
<dbReference type="EMBL" id="JAUJYN010000003">
    <property type="protein sequence ID" value="KAK1275152.1"/>
    <property type="molecule type" value="Genomic_DNA"/>
</dbReference>
<feature type="transmembrane region" description="Helical" evidence="10">
    <location>
        <begin position="222"/>
        <end position="242"/>
    </location>
</feature>
<dbReference type="InterPro" id="IPR039055">
    <property type="entry name" value="MCU_fam"/>
</dbReference>
<dbReference type="PANTHER" id="PTHR13462:SF31">
    <property type="entry name" value="CALCIUM UNIPORTER PROTEIN 1, MITOCHONDRIAL"/>
    <property type="match status" value="1"/>
</dbReference>
<comment type="similarity">
    <text evidence="2">Belongs to the MCU (TC 1.A.77) family.</text>
</comment>
<dbReference type="AlphaFoldDB" id="A0AAV9BGC3"/>
<evidence type="ECO:0000256" key="4">
    <source>
        <dbReference type="ARBA" id="ARBA00022568"/>
    </source>
</evidence>
<dbReference type="GO" id="GO:0036444">
    <property type="term" value="P:calcium import into the mitochondrion"/>
    <property type="evidence" value="ECO:0007669"/>
    <property type="project" value="TreeGrafter"/>
</dbReference>
<evidence type="ECO:0000256" key="8">
    <source>
        <dbReference type="ARBA" id="ARBA00023065"/>
    </source>
</evidence>
<keyword evidence="13" id="KW-1185">Reference proteome</keyword>
<dbReference type="GO" id="GO:0051560">
    <property type="term" value="P:mitochondrial calcium ion homeostasis"/>
    <property type="evidence" value="ECO:0007669"/>
    <property type="project" value="InterPro"/>
</dbReference>
<dbReference type="GO" id="GO:0015292">
    <property type="term" value="F:uniporter activity"/>
    <property type="evidence" value="ECO:0007669"/>
    <property type="project" value="TreeGrafter"/>
</dbReference>
<evidence type="ECO:0000256" key="10">
    <source>
        <dbReference type="SAM" id="Phobius"/>
    </source>
</evidence>
<reference evidence="12" key="2">
    <citation type="submission" date="2023-06" db="EMBL/GenBank/DDBJ databases">
        <authorList>
            <person name="Ma L."/>
            <person name="Liu K.-W."/>
            <person name="Li Z."/>
            <person name="Hsiao Y.-Y."/>
            <person name="Qi Y."/>
            <person name="Fu T."/>
            <person name="Tang G."/>
            <person name="Zhang D."/>
            <person name="Sun W.-H."/>
            <person name="Liu D.-K."/>
            <person name="Li Y."/>
            <person name="Chen G.-Z."/>
            <person name="Liu X.-D."/>
            <person name="Liao X.-Y."/>
            <person name="Jiang Y.-T."/>
            <person name="Yu X."/>
            <person name="Hao Y."/>
            <person name="Huang J."/>
            <person name="Zhao X.-W."/>
            <person name="Ke S."/>
            <person name="Chen Y.-Y."/>
            <person name="Wu W.-L."/>
            <person name="Hsu J.-L."/>
            <person name="Lin Y.-F."/>
            <person name="Huang M.-D."/>
            <person name="Li C.-Y."/>
            <person name="Huang L."/>
            <person name="Wang Z.-W."/>
            <person name="Zhao X."/>
            <person name="Zhong W.-Y."/>
            <person name="Peng D.-H."/>
            <person name="Ahmad S."/>
            <person name="Lan S."/>
            <person name="Zhang J.-S."/>
            <person name="Tsai W.-C."/>
            <person name="Van De Peer Y."/>
            <person name="Liu Z.-J."/>
        </authorList>
    </citation>
    <scope>NUCLEOTIDE SEQUENCE</scope>
    <source>
        <strain evidence="12">SCP</strain>
        <tissue evidence="12">Leaves</tissue>
    </source>
</reference>
<organism evidence="12 13">
    <name type="scientific">Acorus gramineus</name>
    <name type="common">Dwarf sweet flag</name>
    <dbReference type="NCBI Taxonomy" id="55184"/>
    <lineage>
        <taxon>Eukaryota</taxon>
        <taxon>Viridiplantae</taxon>
        <taxon>Streptophyta</taxon>
        <taxon>Embryophyta</taxon>
        <taxon>Tracheophyta</taxon>
        <taxon>Spermatophyta</taxon>
        <taxon>Magnoliopsida</taxon>
        <taxon>Liliopsida</taxon>
        <taxon>Acoraceae</taxon>
        <taxon>Acorus</taxon>
    </lineage>
</organism>
<feature type="transmembrane region" description="Helical" evidence="10">
    <location>
        <begin position="248"/>
        <end position="268"/>
    </location>
</feature>
<keyword evidence="6" id="KW-0106">Calcium</keyword>
<comment type="subcellular location">
    <subcellularLocation>
        <location evidence="1">Membrane</location>
        <topology evidence="1">Multi-pass membrane protein</topology>
    </subcellularLocation>
</comment>
<evidence type="ECO:0000313" key="12">
    <source>
        <dbReference type="EMBL" id="KAK1275152.1"/>
    </source>
</evidence>
<evidence type="ECO:0000259" key="11">
    <source>
        <dbReference type="Pfam" id="PF04678"/>
    </source>
</evidence>
<name>A0AAV9BGC3_ACOGR</name>
<evidence type="ECO:0000313" key="13">
    <source>
        <dbReference type="Proteomes" id="UP001179952"/>
    </source>
</evidence>
<evidence type="ECO:0000256" key="7">
    <source>
        <dbReference type="ARBA" id="ARBA00022989"/>
    </source>
</evidence>
<evidence type="ECO:0000256" key="1">
    <source>
        <dbReference type="ARBA" id="ARBA00004141"/>
    </source>
</evidence>
<comment type="caution">
    <text evidence="12">The sequence shown here is derived from an EMBL/GenBank/DDBJ whole genome shotgun (WGS) entry which is preliminary data.</text>
</comment>
<dbReference type="GO" id="GO:0005262">
    <property type="term" value="F:calcium channel activity"/>
    <property type="evidence" value="ECO:0007669"/>
    <property type="project" value="TreeGrafter"/>
</dbReference>
<evidence type="ECO:0000256" key="3">
    <source>
        <dbReference type="ARBA" id="ARBA00022448"/>
    </source>
</evidence>
<evidence type="ECO:0000256" key="5">
    <source>
        <dbReference type="ARBA" id="ARBA00022692"/>
    </source>
</evidence>
<evidence type="ECO:0000256" key="6">
    <source>
        <dbReference type="ARBA" id="ARBA00022837"/>
    </source>
</evidence>
<accession>A0AAV9BGC3</accession>
<evidence type="ECO:0000256" key="2">
    <source>
        <dbReference type="ARBA" id="ARBA00005653"/>
    </source>
</evidence>
<dbReference type="InterPro" id="IPR006769">
    <property type="entry name" value="MCU_C"/>
</dbReference>
<evidence type="ECO:0000256" key="9">
    <source>
        <dbReference type="ARBA" id="ARBA00023136"/>
    </source>
</evidence>
<dbReference type="Proteomes" id="UP001179952">
    <property type="component" value="Unassembled WGS sequence"/>
</dbReference>
<sequence>MALRKTLTERLFSFATSAKQSQQTLIPSAFHLQTSQKPHLGRSDPGDGRLFLRSFRSAAASVPPRPPELISLPVGHRLVDALRGINGDRLRLEGLVPPPPPPPKISVDATRKLLRVSRMEAAKSRLRRIPRSQISFSEFVRICGEGGTDGRDLARALDESGSVIVLGDLVFLRPDQVAKAIEGVIPGSTTTEVEPRREELEAMEREKAEIDRESEASVRRELWCGLGFLVVQTMGFARLTFWELSWDVMEPICFYATSSYFIAGYVFFLRTSKDPSFEGFFESRFAAKQRKLMRERGFRLGRLEELRRFFGYPSESRPRVAGNALLGGACHQYN</sequence>
<keyword evidence="7 10" id="KW-1133">Transmembrane helix</keyword>
<dbReference type="Pfam" id="PF04678">
    <property type="entry name" value="MCU"/>
    <property type="match status" value="1"/>
</dbReference>
<gene>
    <name evidence="12" type="ORF">QJS04_geneDACA016029</name>
</gene>